<protein>
    <submittedName>
        <fullName evidence="3">Alpha/beta hydrolase</fullName>
    </submittedName>
</protein>
<dbReference type="Gene3D" id="3.40.50.1820">
    <property type="entry name" value="alpha/beta hydrolase"/>
    <property type="match status" value="1"/>
</dbReference>
<name>A0A2D2LVZ6_FAUOS</name>
<dbReference type="Proteomes" id="UP000229340">
    <property type="component" value="Chromosome"/>
</dbReference>
<feature type="signal peptide" evidence="1">
    <location>
        <begin position="1"/>
        <end position="27"/>
    </location>
</feature>
<evidence type="ECO:0000256" key="1">
    <source>
        <dbReference type="SAM" id="SignalP"/>
    </source>
</evidence>
<dbReference type="InterPro" id="IPR029058">
    <property type="entry name" value="AB_hydrolase_fold"/>
</dbReference>
<keyword evidence="3" id="KW-0378">Hydrolase</keyword>
<reference evidence="4" key="1">
    <citation type="submission" date="2017-11" db="EMBL/GenBank/DDBJ databases">
        <title>Complete genome sequence of Moraxella osloensis NP7 isolated from human skin.</title>
        <authorList>
            <person name="Lee K."/>
            <person name="Lim J.Y."/>
            <person name="Hwang I."/>
        </authorList>
    </citation>
    <scope>NUCLEOTIDE SEQUENCE [LARGE SCALE GENOMIC DNA]</scope>
    <source>
        <strain evidence="4">NP7</strain>
    </source>
</reference>
<dbReference type="STRING" id="34062.AXE82_04195"/>
<dbReference type="SUPFAM" id="SSF53474">
    <property type="entry name" value="alpha/beta-Hydrolases"/>
    <property type="match status" value="1"/>
</dbReference>
<gene>
    <name evidence="3" type="ORF">NP7_08095</name>
</gene>
<accession>A0A2D2LVZ6</accession>
<organism evidence="3 4">
    <name type="scientific">Faucicola osloensis</name>
    <name type="common">Moraxella osloensis</name>
    <dbReference type="NCBI Taxonomy" id="34062"/>
    <lineage>
        <taxon>Bacteria</taxon>
        <taxon>Pseudomonadati</taxon>
        <taxon>Pseudomonadota</taxon>
        <taxon>Gammaproteobacteria</taxon>
        <taxon>Moraxellales</taxon>
        <taxon>Moraxellaceae</taxon>
        <taxon>Faucicola</taxon>
    </lineage>
</organism>
<proteinExistence type="predicted"/>
<feature type="domain" description="AB hydrolase-1" evidence="2">
    <location>
        <begin position="56"/>
        <end position="172"/>
    </location>
</feature>
<keyword evidence="1" id="KW-0732">Signal</keyword>
<dbReference type="EMBL" id="CP024443">
    <property type="protein sequence ID" value="ATR79207.1"/>
    <property type="molecule type" value="Genomic_DNA"/>
</dbReference>
<dbReference type="AlphaFoldDB" id="A0A2D2LVZ6"/>
<dbReference type="Pfam" id="PF00561">
    <property type="entry name" value="Abhydrolase_1"/>
    <property type="match status" value="1"/>
</dbReference>
<dbReference type="RefSeq" id="WP_100270423.1">
    <property type="nucleotide sequence ID" value="NZ_CP024443.1"/>
</dbReference>
<dbReference type="InterPro" id="IPR000073">
    <property type="entry name" value="AB_hydrolase_1"/>
</dbReference>
<evidence type="ECO:0000313" key="3">
    <source>
        <dbReference type="EMBL" id="ATR79207.1"/>
    </source>
</evidence>
<dbReference type="GO" id="GO:0016787">
    <property type="term" value="F:hydrolase activity"/>
    <property type="evidence" value="ECO:0007669"/>
    <property type="project" value="UniProtKB-KW"/>
</dbReference>
<evidence type="ECO:0000313" key="4">
    <source>
        <dbReference type="Proteomes" id="UP000229340"/>
    </source>
</evidence>
<feature type="chain" id="PRO_5013891248" evidence="1">
    <location>
        <begin position="28"/>
        <end position="349"/>
    </location>
</feature>
<sequence length="349" mass="37161">MSNHRFMRRAAKGLLFSSIAFSASSYASSYYNCANATGCVAVTTLNATSDYAKTKYPIVLAHGLGGWSKMFGLVDYFNGIPQDLTKNGASVYVTKTSSVNDTEVRGEQLLQQIKTIIAITGSPKVNLIGHSQGGIDIRYVAGVAPSLVSSVTAISSPEQGSKMADWTVKMVTEGSAADGLPAGEFNTASLMAIKFFELVGGAMDIGSGVPLNQLQQQDGWAAVNALTTNYAAKFNQKFPAAMPASYCGYPKNTVVNNVRYYSLSGAQTMTMLVDPSDTVLGLTGLSFNGEANDGLVSPCSSRLGAVIRDNYKMNHMDSVNQVFGIVSLLDTNPLTVYRNQVNRLKGQSL</sequence>
<evidence type="ECO:0000259" key="2">
    <source>
        <dbReference type="Pfam" id="PF00561"/>
    </source>
</evidence>